<reference evidence="2" key="1">
    <citation type="submission" date="2011-02" db="EMBL/GenBank/DDBJ databases">
        <authorList>
            <person name="Aslett M."/>
        </authorList>
    </citation>
    <scope>NUCLEOTIDE SEQUENCE</scope>
    <source>
        <strain evidence="2">Liverpool</strain>
    </source>
</reference>
<dbReference type="PANTHER" id="PTHR37845:SF1">
    <property type="entry name" value="SEQUENCE ORPHAN"/>
    <property type="match status" value="1"/>
</dbReference>
<feature type="region of interest" description="Disordered" evidence="1">
    <location>
        <begin position="63"/>
        <end position="87"/>
    </location>
</feature>
<dbReference type="InterPro" id="IPR038781">
    <property type="entry name" value="C365.16-ike"/>
</dbReference>
<organism evidence="2 4">
    <name type="scientific">Neospora caninum (strain Liverpool)</name>
    <dbReference type="NCBI Taxonomy" id="572307"/>
    <lineage>
        <taxon>Eukaryota</taxon>
        <taxon>Sar</taxon>
        <taxon>Alveolata</taxon>
        <taxon>Apicomplexa</taxon>
        <taxon>Conoidasida</taxon>
        <taxon>Coccidia</taxon>
        <taxon>Eucoccidiorida</taxon>
        <taxon>Eimeriorina</taxon>
        <taxon>Sarcocystidae</taxon>
        <taxon>Neospora</taxon>
    </lineage>
</organism>
<dbReference type="EMBL" id="LN714486">
    <property type="protein sequence ID" value="CEL70276.1"/>
    <property type="molecule type" value="Genomic_DNA"/>
</dbReference>
<protein>
    <submittedName>
        <fullName evidence="2">Uncharacterized protein</fullName>
    </submittedName>
</protein>
<proteinExistence type="predicted"/>
<reference evidence="4" key="3">
    <citation type="journal article" date="2012" name="PLoS Pathog.">
        <title>Comparative genomics of the apicomplexan parasites Toxoplasma gondii and Neospora caninum: Coccidia differing in host range and transmission strategy.</title>
        <authorList>
            <person name="Reid A.J."/>
            <person name="Vermont S.J."/>
            <person name="Cotton J.A."/>
            <person name="Harris D."/>
            <person name="Hill-Cawthorne G.A."/>
            <person name="Konen-Waisman S."/>
            <person name="Latham S.M."/>
            <person name="Mourier T."/>
            <person name="Norton R."/>
            <person name="Quail M.A."/>
            <person name="Sanders M."/>
            <person name="Shanmugam D."/>
            <person name="Sohal A."/>
            <person name="Wasmuth J.D."/>
            <person name="Brunk B."/>
            <person name="Grigg M.E."/>
            <person name="Howard J.C."/>
            <person name="Parkinson J."/>
            <person name="Roos D.S."/>
            <person name="Trees A.J."/>
            <person name="Berriman M."/>
            <person name="Pain A."/>
            <person name="Wastling J.M."/>
        </authorList>
    </citation>
    <scope>NUCLEOTIDE SEQUENCE [LARGE SCALE GENOMIC DNA]</scope>
    <source>
        <strain evidence="4">Liverpool</strain>
    </source>
</reference>
<gene>
    <name evidence="3" type="ORF">BN1204_059610</name>
    <name evidence="2" type="ORF">NCLIV_059610</name>
</gene>
<dbReference type="InParanoid" id="F0VP90"/>
<dbReference type="GeneID" id="13440949"/>
<dbReference type="VEuPathDB" id="ToxoDB:NCLIV_059610"/>
<dbReference type="AlphaFoldDB" id="F0VP90"/>
<dbReference type="OrthoDB" id="275936at2759"/>
<dbReference type="OMA" id="NQMAERR"/>
<reference evidence="2" key="2">
    <citation type="submission" date="2011-03" db="EMBL/GenBank/DDBJ databases">
        <title>Comparative genomics and transcriptomics of Neospora caninum and Toxoplasma gondii.</title>
        <authorList>
            <person name="Reid A.J."/>
            <person name="Sohal A."/>
            <person name="Harris D."/>
            <person name="Quail M."/>
            <person name="Sanders M."/>
            <person name="Berriman M."/>
            <person name="Wastling J.M."/>
            <person name="Pain A."/>
        </authorList>
    </citation>
    <scope>NUCLEOTIDE SEQUENCE</scope>
    <source>
        <strain evidence="2">Liverpool</strain>
    </source>
</reference>
<evidence type="ECO:0000313" key="2">
    <source>
        <dbReference type="EMBL" id="CBZ55536.1"/>
    </source>
</evidence>
<dbReference type="Proteomes" id="UP000007494">
    <property type="component" value="Chromosome XI"/>
</dbReference>
<keyword evidence="4" id="KW-1185">Reference proteome</keyword>
<dbReference type="eggNOG" id="ENOG502QWAD">
    <property type="taxonomic scope" value="Eukaryota"/>
</dbReference>
<dbReference type="EMBL" id="FR823392">
    <property type="protein sequence ID" value="CBZ55536.1"/>
    <property type="molecule type" value="Genomic_DNA"/>
</dbReference>
<evidence type="ECO:0000313" key="4">
    <source>
        <dbReference type="Proteomes" id="UP000007494"/>
    </source>
</evidence>
<dbReference type="RefSeq" id="XP_003885564.1">
    <property type="nucleotide sequence ID" value="XM_003885515.1"/>
</dbReference>
<feature type="region of interest" description="Disordered" evidence="1">
    <location>
        <begin position="288"/>
        <end position="341"/>
    </location>
</feature>
<evidence type="ECO:0000256" key="1">
    <source>
        <dbReference type="SAM" id="MobiDB-lite"/>
    </source>
</evidence>
<reference evidence="3" key="4">
    <citation type="journal article" date="2015" name="PLoS ONE">
        <title>Comprehensive Evaluation of Toxoplasma gondii VEG and Neospora caninum LIV Genomes with Tachyzoite Stage Transcriptome and Proteome Defines Novel Transcript Features.</title>
        <authorList>
            <person name="Ramaprasad A."/>
            <person name="Mourier T."/>
            <person name="Naeem R."/>
            <person name="Malas T.B."/>
            <person name="Moussa E."/>
            <person name="Panigrahi A."/>
            <person name="Vermont S.J."/>
            <person name="Otto T.D."/>
            <person name="Wastling J."/>
            <person name="Pain A."/>
        </authorList>
    </citation>
    <scope>NUCLEOTIDE SEQUENCE</scope>
    <source>
        <strain evidence="3">Liverpool</strain>
    </source>
</reference>
<sequence>MEAFKRLSGRRFPADHGACPPCRSSSGSFATLSSSRFSWSPLGVAVSRSPALCAAAQQAGSETPEHGVASPAVASGHSSVSAPPRVPSSAGAGVSGNAAQFSSRFCTELVIDAAAAGLASFGVSPFVTIIDRSIVRNAAGVQTLWSSIAAGCRDLVFRPRHLLAGRDFRIVFGVYAGTYFVANGAVTVGQQFRLSEGTAELVKFLGTTAANMFLCIRKDIIFAKLFGTPSGVAGGVAVAEAAGKATSRRFPLVSTLLFVCRDSLTIAASFNAPPYLAAWLTRRAARDDAGRRAGPQPLGANQMAERREAAHAGGRIPTLPQAHRDWAGSDQDDPAAAGGGESVGAALEEKRVWRRFTHKLATEKAFADSTAQLLCPVAVQFLSTPLHLLALDVYNRPGHSSAQRTSFLVGAYAGTVAARASRILPAFGIGGILNAKTKGLLRKYAGDAQTE</sequence>
<name>F0VP90_NEOCL</name>
<evidence type="ECO:0000313" key="3">
    <source>
        <dbReference type="EMBL" id="CEL70276.1"/>
    </source>
</evidence>
<dbReference type="PANTHER" id="PTHR37845">
    <property type="entry name" value="SEQUENCE ORPHAN"/>
    <property type="match status" value="1"/>
</dbReference>
<accession>F0VP90</accession>
<feature type="compositionally biased region" description="Low complexity" evidence="1">
    <location>
        <begin position="78"/>
        <end position="87"/>
    </location>
</feature>
<dbReference type="GO" id="GO:0005739">
    <property type="term" value="C:mitochondrion"/>
    <property type="evidence" value="ECO:0007669"/>
    <property type="project" value="TreeGrafter"/>
</dbReference>